<dbReference type="InterPro" id="IPR023213">
    <property type="entry name" value="CAT-like_dom_sf"/>
</dbReference>
<dbReference type="Gene3D" id="3.40.50.980">
    <property type="match status" value="2"/>
</dbReference>
<dbReference type="CDD" id="cd05930">
    <property type="entry name" value="A_NRPS"/>
    <property type="match status" value="1"/>
</dbReference>
<dbReference type="InterPro" id="IPR036736">
    <property type="entry name" value="ACP-like_sf"/>
</dbReference>
<comment type="caution">
    <text evidence="5">The sequence shown here is derived from an EMBL/GenBank/DDBJ whole genome shotgun (WGS) entry which is preliminary data.</text>
</comment>
<dbReference type="SMART" id="SM00823">
    <property type="entry name" value="PKS_PP"/>
    <property type="match status" value="2"/>
</dbReference>
<reference evidence="6" key="1">
    <citation type="journal article" date="2019" name="Int. J. Syst. Evol. Microbiol.">
        <title>The Global Catalogue of Microorganisms (GCM) 10K type strain sequencing project: providing services to taxonomists for standard genome sequencing and annotation.</title>
        <authorList>
            <consortium name="The Broad Institute Genomics Platform"/>
            <consortium name="The Broad Institute Genome Sequencing Center for Infectious Disease"/>
            <person name="Wu L."/>
            <person name="Ma J."/>
        </authorList>
    </citation>
    <scope>NUCLEOTIDE SEQUENCE [LARGE SCALE GENOMIC DNA]</scope>
    <source>
        <strain evidence="6">JCM 17106</strain>
    </source>
</reference>
<dbReference type="Gene3D" id="3.30.300.30">
    <property type="match status" value="2"/>
</dbReference>
<protein>
    <recommendedName>
        <fullName evidence="4">Carrier domain-containing protein</fullName>
    </recommendedName>
</protein>
<dbReference type="Gene3D" id="3.40.50.12780">
    <property type="entry name" value="N-terminal domain of ligase-like"/>
    <property type="match status" value="1"/>
</dbReference>
<dbReference type="InterPro" id="IPR000873">
    <property type="entry name" value="AMP-dep_synth/lig_dom"/>
</dbReference>
<evidence type="ECO:0000256" key="2">
    <source>
        <dbReference type="ARBA" id="ARBA00022450"/>
    </source>
</evidence>
<dbReference type="InterPro" id="IPR020845">
    <property type="entry name" value="AMP-binding_CS"/>
</dbReference>
<name>A0ABP7XGL2_9FLAO</name>
<dbReference type="InterPro" id="IPR020806">
    <property type="entry name" value="PKS_PP-bd"/>
</dbReference>
<dbReference type="Proteomes" id="UP001500459">
    <property type="component" value="Unassembled WGS sequence"/>
</dbReference>
<dbReference type="Gene3D" id="3.30.559.30">
    <property type="entry name" value="Nonribosomal peptide synthetase, condensation domain"/>
    <property type="match status" value="2"/>
</dbReference>
<evidence type="ECO:0000256" key="1">
    <source>
        <dbReference type="ARBA" id="ARBA00001957"/>
    </source>
</evidence>
<comment type="cofactor">
    <cofactor evidence="1">
        <name>pantetheine 4'-phosphate</name>
        <dbReference type="ChEBI" id="CHEBI:47942"/>
    </cofactor>
</comment>
<proteinExistence type="predicted"/>
<dbReference type="NCBIfam" id="NF003417">
    <property type="entry name" value="PRK04813.1"/>
    <property type="match status" value="2"/>
</dbReference>
<dbReference type="Pfam" id="PF13193">
    <property type="entry name" value="AMP-binding_C"/>
    <property type="match status" value="1"/>
</dbReference>
<dbReference type="NCBIfam" id="TIGR01733">
    <property type="entry name" value="AA-adenyl-dom"/>
    <property type="match status" value="2"/>
</dbReference>
<dbReference type="PANTHER" id="PTHR45527">
    <property type="entry name" value="NONRIBOSOMAL PEPTIDE SYNTHETASE"/>
    <property type="match status" value="1"/>
</dbReference>
<dbReference type="PROSITE" id="PS00012">
    <property type="entry name" value="PHOSPHOPANTETHEINE"/>
    <property type="match status" value="2"/>
</dbReference>
<gene>
    <name evidence="5" type="ORF">GCM10022393_15640</name>
</gene>
<dbReference type="SUPFAM" id="SSF56801">
    <property type="entry name" value="Acetyl-CoA synthetase-like"/>
    <property type="match status" value="2"/>
</dbReference>
<feature type="domain" description="Carrier" evidence="4">
    <location>
        <begin position="1022"/>
        <end position="1097"/>
    </location>
</feature>
<dbReference type="PROSITE" id="PS50075">
    <property type="entry name" value="CARRIER"/>
    <property type="match status" value="2"/>
</dbReference>
<dbReference type="Gene3D" id="1.10.1200.10">
    <property type="entry name" value="ACP-like"/>
    <property type="match status" value="2"/>
</dbReference>
<dbReference type="InterPro" id="IPR042099">
    <property type="entry name" value="ANL_N_sf"/>
</dbReference>
<evidence type="ECO:0000256" key="3">
    <source>
        <dbReference type="ARBA" id="ARBA00022553"/>
    </source>
</evidence>
<dbReference type="Gene3D" id="3.30.559.10">
    <property type="entry name" value="Chloramphenicol acetyltransferase-like domain"/>
    <property type="match status" value="2"/>
</dbReference>
<sequence>MENLLLEIKKSGIRIDINRDNLKLKIPKDFTNDSLLKDIKKNKLALIDYVEKSKRKSNTLQEIPRVNSDFSKLTPSQLRMFLAEEVTKGTNVYNIPFAYELRGALDVKQLQKAFVQLIQRHESLRTYFVLDENHEPIQKIIENYDFKLAYSSCAEEELEKIKRDFSCSFELDKAPLIRAKLLKLDKDQFVLLVDIHHIVFDGISMKVFMQDLFALYQDIKLPELELNYIDYATWYYGEDYQKILNDQKDFWIKQLEGYSNNAMLPIDFKDQNKTSFEGAYANFSISKERKNILEKLIKKYNVSLFNLLTGLYGVLQAKLTGDNDVLVGTPVAGRRHWSIENIVGMFVNTVAIRMQASENLQFNEYLKEVSTGVINSFDNQEYPYESLTEALGVKKNEGNNKLFNTLISLVNFAKNEEFKVGSLSVQPLAFEKATAKFDLSMYFIEKEDEIVCTFEYNTQLFKEKTIEQFFDYFVHIIDQVSLNESISLGQISLLDQNSSNELIKLNDFTSVNFPKGVTLVDLFERQVEKAPDSVALIFGEESMTYGEVNQNANKVARMLRAKGVGSNNAVGVLMEKNMQVVISMLGILKAGGAYVPMDVTYPQDRIDYIIENSQLKWILISEEYAELVSEKELEVINVIEADSFLDISNLPKNNHPEDLCYVIYTSGTTGKPKGVEVEHKNVVRLLFNEEFQFDFGEDDVWTMFHNHCFDFTVWEMYGSLLYGGKLVIVSQEDARDPSKYLEIVQKNKVTVLNQTPTAFYSLNKVCENKGVVLPEIRYVIFGGEALAPIKLKRWKALHPMTKMINMYGITEITVHGTYKEIGDYEIENNIGNIGKSIATGSLYLLDHTMKQVPNGVIGEIYVGGEGVARGYMNNPELTNSRFIDNPIKKGDRLYRTGDLAILLPNGDLEYKGRIDRQVQLKGFRIELKEIESHLIQHELINDVVINMTKSEKEEPFLCAYYIGEKQLEVATLRSYLETKLPHYMIPSYYVKIKEIPFTSNNKIDFSKLPRPTIGISEKTYLAPTNEEEILICKIWQECLEVDKVGISDNFFTLGGDSLKAIGLISRMNESLSSSLAIADLYSHPTVKKLTSVLKSEEGLKHEIWKKEAEEELRLFQGAYKKNNEFLDSYEAVYPMSGIEKGMVYHSLLSNPENANDVLYHEQNIYALPIDSFNLDTYKSALKLLCNKHEELRKIYDLNNLTHIILKEIEPDLKFIDICHLDTQEQKDFISKKCEEEKLKQTELSMSLIWRMHIIKVRENYQYLLFDFNHSLIDGWSLAVFLRDLNNVYYHLIKNPTYTPKPIRGGYRDQIIAELIASKNELSKDYWRKELEDYKRFELRPTGQQNEIITKNYDLGKEFRKKLEGVAENLNVSFKHVCYAAFIFSLKRMTYENDLTIGISSNTRPLISDGEELVGCFLNTVPFRVKIQEGLPWKEYITFIDDKLIDLKHHECIPFYKILEFIDEKTNDKNPVFDVKLNYIDFRPYNEIENEKDDFVEKSTEDTKAYLNENTPLNLSIYAQSEGFVFNLIYSSAFLEADESDRLYSYVKNTLEEIVKNVDGIQKADNILVKGEYSKLTKEFNTAEVSFESNTTILDLFKKQVEELPDHPAVTFGDACLTYKELDEVSNQLAHRLIDLGVTDETMVPISVDRSLEMIVGILGILKAGGAYVPIDPTYVQKRIDYILNDIKSPFILTQSQYDSKFKISKILLDDVSNYSNCSKLSPTIKVKSTSLAYVFYTSGTTGKPKGVMNNHGGVCNNLLWMKNHFEVNDKDHILQKTNFCFDVSVWELILPIISGARIVFAKPEGHKDPKYIEKIINDEHITLATFVPSMLTVFLMSMDNFNQGKLLRIITIGEELKLSTVRDFKVKLPNVQLYNTYGPTEAAIAVTSINISDHTANKVPIGKPIGNTNIYIVNSQNEIQPIGVKGELLIGGVQVARGYLNKPELTSEKFIKDPFNPNSDYKLYKTGDFARWLPDGNIEFLGRVDNQIKLRGNRIELGEIEYNLSNHPAIETAIVLLQEYNETPHIIAYYLSNQKESLSIDVLKGYLKENLSEYMIPSYFVKLDEVPLTSNGKLDKGSLPKPEIVRSTTHVDPSNETEEKLVEIWSTILGIQKDRISVETSFFELGGHSLKVITLVNSIFKVFEVDVTISEVFERQTIKNISDYIITVLQMETNLEDSKENIKLLI</sequence>
<keyword evidence="2" id="KW-0596">Phosphopantetheine</keyword>
<dbReference type="InterPro" id="IPR045851">
    <property type="entry name" value="AMP-bd_C_sf"/>
</dbReference>
<dbReference type="PANTHER" id="PTHR45527:SF14">
    <property type="entry name" value="PLIPASTATIN SYNTHASE SUBUNIT B"/>
    <property type="match status" value="1"/>
</dbReference>
<dbReference type="Pfam" id="PF00501">
    <property type="entry name" value="AMP-binding"/>
    <property type="match status" value="2"/>
</dbReference>
<dbReference type="InterPro" id="IPR001242">
    <property type="entry name" value="Condensation_dom"/>
</dbReference>
<organism evidence="5 6">
    <name type="scientific">Aquimarina addita</name>
    <dbReference type="NCBI Taxonomy" id="870485"/>
    <lineage>
        <taxon>Bacteria</taxon>
        <taxon>Pseudomonadati</taxon>
        <taxon>Bacteroidota</taxon>
        <taxon>Flavobacteriia</taxon>
        <taxon>Flavobacteriales</taxon>
        <taxon>Flavobacteriaceae</taxon>
        <taxon>Aquimarina</taxon>
    </lineage>
</organism>
<accession>A0ABP7XGL2</accession>
<dbReference type="SUPFAM" id="SSF52777">
    <property type="entry name" value="CoA-dependent acyltransferases"/>
    <property type="match status" value="4"/>
</dbReference>
<dbReference type="SUPFAM" id="SSF47336">
    <property type="entry name" value="ACP-like"/>
    <property type="match status" value="2"/>
</dbReference>
<keyword evidence="3" id="KW-0597">Phosphoprotein</keyword>
<dbReference type="PROSITE" id="PS00455">
    <property type="entry name" value="AMP_BINDING"/>
    <property type="match status" value="2"/>
</dbReference>
<dbReference type="Gene3D" id="2.30.38.10">
    <property type="entry name" value="Luciferase, Domain 3"/>
    <property type="match status" value="1"/>
</dbReference>
<dbReference type="InterPro" id="IPR025110">
    <property type="entry name" value="AMP-bd_C"/>
</dbReference>
<feature type="domain" description="Carrier" evidence="4">
    <location>
        <begin position="2092"/>
        <end position="2169"/>
    </location>
</feature>
<keyword evidence="6" id="KW-1185">Reference proteome</keyword>
<dbReference type="InterPro" id="IPR010071">
    <property type="entry name" value="AA_adenyl_dom"/>
</dbReference>
<dbReference type="CDD" id="cd19531">
    <property type="entry name" value="LCL_NRPS-like"/>
    <property type="match status" value="1"/>
</dbReference>
<evidence type="ECO:0000313" key="6">
    <source>
        <dbReference type="Proteomes" id="UP001500459"/>
    </source>
</evidence>
<dbReference type="Pfam" id="PF00668">
    <property type="entry name" value="Condensation"/>
    <property type="match status" value="2"/>
</dbReference>
<dbReference type="Pfam" id="PF00550">
    <property type="entry name" value="PP-binding"/>
    <property type="match status" value="2"/>
</dbReference>
<evidence type="ECO:0000259" key="4">
    <source>
        <dbReference type="PROSITE" id="PS50075"/>
    </source>
</evidence>
<dbReference type="InterPro" id="IPR009081">
    <property type="entry name" value="PP-bd_ACP"/>
</dbReference>
<dbReference type="RefSeq" id="WP_344926216.1">
    <property type="nucleotide sequence ID" value="NZ_BAABCW010000005.1"/>
</dbReference>
<dbReference type="InterPro" id="IPR006162">
    <property type="entry name" value="Ppantetheine_attach_site"/>
</dbReference>
<dbReference type="EMBL" id="BAABCW010000005">
    <property type="protein sequence ID" value="GAA4115499.1"/>
    <property type="molecule type" value="Genomic_DNA"/>
</dbReference>
<evidence type="ECO:0000313" key="5">
    <source>
        <dbReference type="EMBL" id="GAA4115499.1"/>
    </source>
</evidence>